<dbReference type="AlphaFoldDB" id="A0A2V5HW17"/>
<proteinExistence type="inferred from homology"/>
<evidence type="ECO:0000256" key="2">
    <source>
        <dbReference type="ARBA" id="ARBA00022598"/>
    </source>
</evidence>
<evidence type="ECO:0000313" key="6">
    <source>
        <dbReference type="Proteomes" id="UP000248817"/>
    </source>
</evidence>
<dbReference type="EMBL" id="KZ825544">
    <property type="protein sequence ID" value="PYI28665.1"/>
    <property type="molecule type" value="Genomic_DNA"/>
</dbReference>
<dbReference type="GO" id="GO:0005524">
    <property type="term" value="F:ATP binding"/>
    <property type="evidence" value="ECO:0007669"/>
    <property type="project" value="UniProtKB-KW"/>
</dbReference>
<name>A0A2V5HW17_9EURO</name>
<dbReference type="InterPro" id="IPR001645">
    <property type="entry name" value="Folylpolyglutamate_synth"/>
</dbReference>
<keyword evidence="3" id="KW-0547">Nucleotide-binding</keyword>
<reference evidence="5 6" key="1">
    <citation type="submission" date="2018-02" db="EMBL/GenBank/DDBJ databases">
        <title>The genomes of Aspergillus section Nigri reveals drivers in fungal speciation.</title>
        <authorList>
            <consortium name="DOE Joint Genome Institute"/>
            <person name="Vesth T.C."/>
            <person name="Nybo J."/>
            <person name="Theobald S."/>
            <person name="Brandl J."/>
            <person name="Frisvad J.C."/>
            <person name="Nielsen K.F."/>
            <person name="Lyhne E.K."/>
            <person name="Kogle M.E."/>
            <person name="Kuo A."/>
            <person name="Riley R."/>
            <person name="Clum A."/>
            <person name="Nolan M."/>
            <person name="Lipzen A."/>
            <person name="Salamov A."/>
            <person name="Henrissat B."/>
            <person name="Wiebenga A."/>
            <person name="De vries R.P."/>
            <person name="Grigoriev I.V."/>
            <person name="Mortensen U.H."/>
            <person name="Andersen M.R."/>
            <person name="Baker S.E."/>
        </authorList>
    </citation>
    <scope>NUCLEOTIDE SEQUENCE [LARGE SCALE GENOMIC DNA]</scope>
    <source>
        <strain evidence="5 6">CBS 114.80</strain>
    </source>
</reference>
<dbReference type="SUPFAM" id="SSF53623">
    <property type="entry name" value="MurD-like peptide ligases, catalytic domain"/>
    <property type="match status" value="1"/>
</dbReference>
<gene>
    <name evidence="5" type="ORF">BP00DRAFT_257016</name>
</gene>
<dbReference type="PANTHER" id="PTHR11136">
    <property type="entry name" value="FOLYLPOLYGLUTAMATE SYNTHASE-RELATED"/>
    <property type="match status" value="1"/>
</dbReference>
<dbReference type="GO" id="GO:0004326">
    <property type="term" value="F:tetrahydrofolylpolyglutamate synthase activity"/>
    <property type="evidence" value="ECO:0007669"/>
    <property type="project" value="InterPro"/>
</dbReference>
<dbReference type="GO" id="GO:0005829">
    <property type="term" value="C:cytosol"/>
    <property type="evidence" value="ECO:0007669"/>
    <property type="project" value="TreeGrafter"/>
</dbReference>
<accession>A0A2V5HW17</accession>
<evidence type="ECO:0000256" key="4">
    <source>
        <dbReference type="ARBA" id="ARBA00022840"/>
    </source>
</evidence>
<dbReference type="Proteomes" id="UP000248817">
    <property type="component" value="Unassembled WGS sequence"/>
</dbReference>
<comment type="similarity">
    <text evidence="1">Belongs to the folylpolyglutamate synthase family.</text>
</comment>
<dbReference type="PANTHER" id="PTHR11136:SF5">
    <property type="entry name" value="FOLYLPOLYGLUTAMATE SYNTHASE, MITOCHONDRIAL"/>
    <property type="match status" value="1"/>
</dbReference>
<keyword evidence="2" id="KW-0436">Ligase</keyword>
<keyword evidence="6" id="KW-1185">Reference proteome</keyword>
<evidence type="ECO:0000256" key="3">
    <source>
        <dbReference type="ARBA" id="ARBA00022741"/>
    </source>
</evidence>
<dbReference type="GO" id="GO:0005739">
    <property type="term" value="C:mitochondrion"/>
    <property type="evidence" value="ECO:0007669"/>
    <property type="project" value="TreeGrafter"/>
</dbReference>
<protein>
    <recommendedName>
        <fullName evidence="7">Mur ligase central domain-containing protein</fullName>
    </recommendedName>
</protein>
<evidence type="ECO:0000313" key="5">
    <source>
        <dbReference type="EMBL" id="PYI28665.1"/>
    </source>
</evidence>
<dbReference type="InterPro" id="IPR036565">
    <property type="entry name" value="Mur-like_cat_sf"/>
</dbReference>
<evidence type="ECO:0000256" key="1">
    <source>
        <dbReference type="ARBA" id="ARBA00008276"/>
    </source>
</evidence>
<evidence type="ECO:0008006" key="7">
    <source>
        <dbReference type="Google" id="ProtNLM"/>
    </source>
</evidence>
<dbReference type="Gene3D" id="3.40.1190.10">
    <property type="entry name" value="Mur-like, catalytic domain"/>
    <property type="match status" value="1"/>
</dbReference>
<sequence>MQCSISKISDLDRLNIVHVAGTKGKGTTCAYVDSILQQYRMLYGTPCKVGLFTSPHSGDSCGVLVRSSGSEYGDSTTINHFLPDK</sequence>
<organism evidence="5 6">
    <name type="scientific">Aspergillus indologenus CBS 114.80</name>
    <dbReference type="NCBI Taxonomy" id="1450541"/>
    <lineage>
        <taxon>Eukaryota</taxon>
        <taxon>Fungi</taxon>
        <taxon>Dikarya</taxon>
        <taxon>Ascomycota</taxon>
        <taxon>Pezizomycotina</taxon>
        <taxon>Eurotiomycetes</taxon>
        <taxon>Eurotiomycetidae</taxon>
        <taxon>Eurotiales</taxon>
        <taxon>Aspergillaceae</taxon>
        <taxon>Aspergillus</taxon>
        <taxon>Aspergillus subgen. Circumdati</taxon>
    </lineage>
</organism>
<keyword evidence="4" id="KW-0067">ATP-binding</keyword>